<feature type="transmembrane region" description="Helical" evidence="8">
    <location>
        <begin position="223"/>
        <end position="247"/>
    </location>
</feature>
<dbReference type="SUPFAM" id="SSF103473">
    <property type="entry name" value="MFS general substrate transporter"/>
    <property type="match status" value="1"/>
</dbReference>
<keyword evidence="5 8" id="KW-1133">Transmembrane helix</keyword>
<evidence type="ECO:0000256" key="2">
    <source>
        <dbReference type="ARBA" id="ARBA00022448"/>
    </source>
</evidence>
<sequence>MTAAFRSFAISNYRIWFVGALVSNIGTWLQRTAQDWLVIHDLTDNDAFAVGVVMALQFGPQLLFIPIVGFAADHFDTRRLLILTQGAQALIAAGLGITVLTGHATLWHVYGFALMLGIAAAFDSPPRQTFVSQLVGETYLGNAVSLNSASFNIARMIGPAAAGLLIAALGAGWAFVINAASFAAVFVSIFFIRPSELHVAARAKRGKGQLAQGFRYIRNRPDLVGVMVAIFIASTFTLNFAVYIAAMCTSVFHLGSGEFGLFNSALAIGSVAGALLAARRERPQIHVVIYSCLMLGVVLSVTAAMPTSLLFALILPLSGLAMQMMTTSANGYVQMSTAPYMRGRVMAVYMAVLAGGTPVGAPVMGWVANALGPRSSVLLGALAAVVAASAGLFWLSAHIRLTARFDLPFGGPRIRVETAPRARLPRPEESPASPGVPNQRLAATTADD</sequence>
<evidence type="ECO:0000256" key="3">
    <source>
        <dbReference type="ARBA" id="ARBA00022475"/>
    </source>
</evidence>
<evidence type="ECO:0000259" key="9">
    <source>
        <dbReference type="PROSITE" id="PS50850"/>
    </source>
</evidence>
<organism evidence="10 11">
    <name type="scientific">Schaalia naturae</name>
    <dbReference type="NCBI Taxonomy" id="635203"/>
    <lineage>
        <taxon>Bacteria</taxon>
        <taxon>Bacillati</taxon>
        <taxon>Actinomycetota</taxon>
        <taxon>Actinomycetes</taxon>
        <taxon>Actinomycetales</taxon>
        <taxon>Actinomycetaceae</taxon>
        <taxon>Schaalia</taxon>
    </lineage>
</organism>
<evidence type="ECO:0000256" key="7">
    <source>
        <dbReference type="SAM" id="MobiDB-lite"/>
    </source>
</evidence>
<dbReference type="Gene3D" id="1.20.1250.20">
    <property type="entry name" value="MFS general substrate transporter like domains"/>
    <property type="match status" value="1"/>
</dbReference>
<keyword evidence="3" id="KW-1003">Cell membrane</keyword>
<evidence type="ECO:0000256" key="4">
    <source>
        <dbReference type="ARBA" id="ARBA00022692"/>
    </source>
</evidence>
<evidence type="ECO:0000256" key="5">
    <source>
        <dbReference type="ARBA" id="ARBA00022989"/>
    </source>
</evidence>
<comment type="subcellular location">
    <subcellularLocation>
        <location evidence="1">Cell membrane</location>
        <topology evidence="1">Multi-pass membrane protein</topology>
    </subcellularLocation>
</comment>
<dbReference type="RefSeq" id="WP_380974591.1">
    <property type="nucleotide sequence ID" value="NZ_JBHTEF010000001.1"/>
</dbReference>
<feature type="transmembrane region" description="Helical" evidence="8">
    <location>
        <begin position="259"/>
        <end position="278"/>
    </location>
</feature>
<feature type="transmembrane region" description="Helical" evidence="8">
    <location>
        <begin position="49"/>
        <end position="68"/>
    </location>
</feature>
<keyword evidence="4 8" id="KW-0812">Transmembrane</keyword>
<feature type="transmembrane region" description="Helical" evidence="8">
    <location>
        <begin position="285"/>
        <end position="304"/>
    </location>
</feature>
<feature type="transmembrane region" description="Helical" evidence="8">
    <location>
        <begin position="345"/>
        <end position="365"/>
    </location>
</feature>
<feature type="transmembrane region" description="Helical" evidence="8">
    <location>
        <begin position="12"/>
        <end position="29"/>
    </location>
</feature>
<feature type="region of interest" description="Disordered" evidence="7">
    <location>
        <begin position="418"/>
        <end position="448"/>
    </location>
</feature>
<dbReference type="Proteomes" id="UP001596527">
    <property type="component" value="Unassembled WGS sequence"/>
</dbReference>
<gene>
    <name evidence="10" type="ORF">ACFQWG_09080</name>
</gene>
<keyword evidence="11" id="KW-1185">Reference proteome</keyword>
<feature type="transmembrane region" description="Helical" evidence="8">
    <location>
        <begin position="310"/>
        <end position="333"/>
    </location>
</feature>
<evidence type="ECO:0000256" key="1">
    <source>
        <dbReference type="ARBA" id="ARBA00004651"/>
    </source>
</evidence>
<proteinExistence type="predicted"/>
<evidence type="ECO:0000256" key="8">
    <source>
        <dbReference type="SAM" id="Phobius"/>
    </source>
</evidence>
<evidence type="ECO:0000313" key="10">
    <source>
        <dbReference type="EMBL" id="MFC7581345.1"/>
    </source>
</evidence>
<reference evidence="11" key="1">
    <citation type="journal article" date="2019" name="Int. J. Syst. Evol. Microbiol.">
        <title>The Global Catalogue of Microorganisms (GCM) 10K type strain sequencing project: providing services to taxonomists for standard genome sequencing and annotation.</title>
        <authorList>
            <consortium name="The Broad Institute Genomics Platform"/>
            <consortium name="The Broad Institute Genome Sequencing Center for Infectious Disease"/>
            <person name="Wu L."/>
            <person name="Ma J."/>
        </authorList>
    </citation>
    <scope>NUCLEOTIDE SEQUENCE [LARGE SCALE GENOMIC DNA]</scope>
    <source>
        <strain evidence="11">CCUG 56698</strain>
    </source>
</reference>
<dbReference type="EMBL" id="JBHTEF010000001">
    <property type="protein sequence ID" value="MFC7581345.1"/>
    <property type="molecule type" value="Genomic_DNA"/>
</dbReference>
<name>A0ABW2SN76_9ACTO</name>
<dbReference type="PROSITE" id="PS50850">
    <property type="entry name" value="MFS"/>
    <property type="match status" value="1"/>
</dbReference>
<dbReference type="PANTHER" id="PTHR23513:SF11">
    <property type="entry name" value="STAPHYLOFERRIN A TRANSPORTER"/>
    <property type="match status" value="1"/>
</dbReference>
<feature type="transmembrane region" description="Helical" evidence="8">
    <location>
        <begin position="160"/>
        <end position="192"/>
    </location>
</feature>
<dbReference type="InterPro" id="IPR036259">
    <property type="entry name" value="MFS_trans_sf"/>
</dbReference>
<feature type="transmembrane region" description="Helical" evidence="8">
    <location>
        <begin position="377"/>
        <end position="395"/>
    </location>
</feature>
<evidence type="ECO:0000313" key="11">
    <source>
        <dbReference type="Proteomes" id="UP001596527"/>
    </source>
</evidence>
<dbReference type="PANTHER" id="PTHR23513">
    <property type="entry name" value="INTEGRAL MEMBRANE EFFLUX PROTEIN-RELATED"/>
    <property type="match status" value="1"/>
</dbReference>
<feature type="domain" description="Major facilitator superfamily (MFS) profile" evidence="9">
    <location>
        <begin position="1"/>
        <end position="399"/>
    </location>
</feature>
<evidence type="ECO:0000256" key="6">
    <source>
        <dbReference type="ARBA" id="ARBA00023136"/>
    </source>
</evidence>
<keyword evidence="2" id="KW-0813">Transport</keyword>
<feature type="compositionally biased region" description="Basic and acidic residues" evidence="7">
    <location>
        <begin position="418"/>
        <end position="429"/>
    </location>
</feature>
<keyword evidence="6 8" id="KW-0472">Membrane</keyword>
<dbReference type="InterPro" id="IPR010290">
    <property type="entry name" value="TM_effector"/>
</dbReference>
<dbReference type="InterPro" id="IPR020846">
    <property type="entry name" value="MFS_dom"/>
</dbReference>
<dbReference type="Pfam" id="PF05977">
    <property type="entry name" value="MFS_3"/>
    <property type="match status" value="1"/>
</dbReference>
<accession>A0ABW2SN76</accession>
<protein>
    <submittedName>
        <fullName evidence="10">MFS transporter</fullName>
    </submittedName>
</protein>
<dbReference type="CDD" id="cd06173">
    <property type="entry name" value="MFS_MefA_like"/>
    <property type="match status" value="1"/>
</dbReference>
<comment type="caution">
    <text evidence="10">The sequence shown here is derived from an EMBL/GenBank/DDBJ whole genome shotgun (WGS) entry which is preliminary data.</text>
</comment>